<dbReference type="SUPFAM" id="SSF46785">
    <property type="entry name" value="Winged helix' DNA-binding domain"/>
    <property type="match status" value="1"/>
</dbReference>
<dbReference type="PANTHER" id="PTHR34293:SF1">
    <property type="entry name" value="HTH-TYPE TRANSCRIPTIONAL REGULATOR TRMBL2"/>
    <property type="match status" value="1"/>
</dbReference>
<dbReference type="InterPro" id="IPR002831">
    <property type="entry name" value="Tscrpt_reg_TrmB_N"/>
</dbReference>
<dbReference type="InterPro" id="IPR021586">
    <property type="entry name" value="Tscrpt_reg_TrmB_C"/>
</dbReference>
<evidence type="ECO:0000259" key="2">
    <source>
        <dbReference type="Pfam" id="PF01978"/>
    </source>
</evidence>
<gene>
    <name evidence="4" type="ORF">F8165_29025</name>
</gene>
<sequence length="280" mass="31546">MKSETIKILQNLNFTEYEAKAYVALLEKSPLTGYAISLNSGVPRSKIYEVLSGLVERGEVMASHDNPVLYTALSPSELINLRKRRTEASLKMAEVTLEQYSKASLNKDNIWNITGSEAILNRAREAIKNAKERIMLEIWKEDAEELHEELEEASKKGIEILMVSYGDIYLDFVQNFPHEASGEITEEFGGRWLVVSIDDREVVAGITSLGDESLAAWTRHPSLVMPITGVIKHDLYLHEILNKHRSALEESFGPNLIELRKRFNFGPSGLTMAEKLGLIK</sequence>
<evidence type="ECO:0000313" key="4">
    <source>
        <dbReference type="EMBL" id="KAB2446142.1"/>
    </source>
</evidence>
<evidence type="ECO:0000259" key="3">
    <source>
        <dbReference type="Pfam" id="PF11495"/>
    </source>
</evidence>
<dbReference type="InterPro" id="IPR036388">
    <property type="entry name" value="WH-like_DNA-bd_sf"/>
</dbReference>
<accession>A0AAN6B4B2</accession>
<dbReference type="Proteomes" id="UP000461739">
    <property type="component" value="Unassembled WGS sequence"/>
</dbReference>
<dbReference type="CDD" id="cd09124">
    <property type="entry name" value="PLDc_like_TrmB_middle"/>
    <property type="match status" value="1"/>
</dbReference>
<evidence type="ECO:0000256" key="1">
    <source>
        <dbReference type="SAM" id="Coils"/>
    </source>
</evidence>
<comment type="caution">
    <text evidence="4">The sequence shown here is derived from an EMBL/GenBank/DDBJ whole genome shotgun (WGS) entry which is preliminary data.</text>
</comment>
<dbReference type="PANTHER" id="PTHR34293">
    <property type="entry name" value="HTH-TYPE TRANSCRIPTIONAL REGULATOR TRMBL2"/>
    <property type="match status" value="1"/>
</dbReference>
<dbReference type="Pfam" id="PF01978">
    <property type="entry name" value="TrmB"/>
    <property type="match status" value="1"/>
</dbReference>
<dbReference type="AlphaFoldDB" id="A0AAN6B4B2"/>
<dbReference type="RefSeq" id="WP_151581054.1">
    <property type="nucleotide sequence ID" value="NZ_WBPI01000027.1"/>
</dbReference>
<proteinExistence type="predicted"/>
<feature type="domain" description="Transcription regulator TrmB N-terminal" evidence="2">
    <location>
        <begin position="9"/>
        <end position="75"/>
    </location>
</feature>
<reference evidence="4 5" key="1">
    <citation type="submission" date="2019-10" db="EMBL/GenBank/DDBJ databases">
        <title>Bacillus from the desert of Cuatro Cinegas, Coahuila.</title>
        <authorList>
            <person name="Olmedo-Alvarez G."/>
            <person name="Saldana S."/>
            <person name="Barcelo D."/>
        </authorList>
    </citation>
    <scope>NUCLEOTIDE SEQUENCE [LARGE SCALE GENOMIC DNA]</scope>
    <source>
        <strain evidence="4 5">CH316_11T</strain>
    </source>
</reference>
<dbReference type="Pfam" id="PF11495">
    <property type="entry name" value="Regulator_TrmB"/>
    <property type="match status" value="1"/>
</dbReference>
<name>A0AAN6B4B2_BACCE</name>
<organism evidence="4 5">
    <name type="scientific">Bacillus cereus</name>
    <dbReference type="NCBI Taxonomy" id="1396"/>
    <lineage>
        <taxon>Bacteria</taxon>
        <taxon>Bacillati</taxon>
        <taxon>Bacillota</taxon>
        <taxon>Bacilli</taxon>
        <taxon>Bacillales</taxon>
        <taxon>Bacillaceae</taxon>
        <taxon>Bacillus</taxon>
        <taxon>Bacillus cereus group</taxon>
    </lineage>
</organism>
<dbReference type="EMBL" id="WBPI01000027">
    <property type="protein sequence ID" value="KAB2446142.1"/>
    <property type="molecule type" value="Genomic_DNA"/>
</dbReference>
<protein>
    <submittedName>
        <fullName evidence="4">TrmB family transcriptional regulator</fullName>
    </submittedName>
</protein>
<feature type="domain" description="Transcription regulator TrmB C-terminal" evidence="3">
    <location>
        <begin position="110"/>
        <end position="173"/>
    </location>
</feature>
<dbReference type="Gene3D" id="1.10.10.10">
    <property type="entry name" value="Winged helix-like DNA-binding domain superfamily/Winged helix DNA-binding domain"/>
    <property type="match status" value="1"/>
</dbReference>
<keyword evidence="1" id="KW-0175">Coiled coil</keyword>
<evidence type="ECO:0000313" key="5">
    <source>
        <dbReference type="Proteomes" id="UP000461739"/>
    </source>
</evidence>
<dbReference type="InterPro" id="IPR051797">
    <property type="entry name" value="TrmB-like"/>
</dbReference>
<dbReference type="SUPFAM" id="SSF56024">
    <property type="entry name" value="Phospholipase D/nuclease"/>
    <property type="match status" value="1"/>
</dbReference>
<feature type="coiled-coil region" evidence="1">
    <location>
        <begin position="113"/>
        <end position="156"/>
    </location>
</feature>
<dbReference type="InterPro" id="IPR036390">
    <property type="entry name" value="WH_DNA-bd_sf"/>
</dbReference>